<dbReference type="Proteomes" id="UP000198939">
    <property type="component" value="Unassembled WGS sequence"/>
</dbReference>
<proteinExistence type="predicted"/>
<evidence type="ECO:0000313" key="1">
    <source>
        <dbReference type="EMBL" id="SEP36341.1"/>
    </source>
</evidence>
<feature type="non-terminal residue" evidence="1">
    <location>
        <position position="46"/>
    </location>
</feature>
<keyword evidence="2" id="KW-1185">Reference proteome</keyword>
<protein>
    <submittedName>
        <fullName evidence="1">Uncharacterized protein</fullName>
    </submittedName>
</protein>
<reference evidence="1 2" key="1">
    <citation type="submission" date="2016-10" db="EMBL/GenBank/DDBJ databases">
        <authorList>
            <person name="Varghese N."/>
            <person name="Submissions S."/>
        </authorList>
    </citation>
    <scope>NUCLEOTIDE SEQUENCE [LARGE SCALE GENOMIC DNA]</scope>
    <source>
        <strain evidence="1 2">CGMCC 1.7071</strain>
    </source>
</reference>
<name>A0ABY1AZ36_9HYPH</name>
<dbReference type="EMBL" id="FOCV01000118">
    <property type="protein sequence ID" value="SEP36341.1"/>
    <property type="molecule type" value="Genomic_DNA"/>
</dbReference>
<sequence>MSLMEIGFPDLVVIVGGVARRLKIAQECLLDLVALAGHTTLRLNGG</sequence>
<accession>A0ABY1AZ36</accession>
<comment type="caution">
    <text evidence="1">The sequence shown here is derived from an EMBL/GenBank/DDBJ whole genome shotgun (WGS) entry which is preliminary data.</text>
</comment>
<organism evidence="1 2">
    <name type="scientific">Rhizobium tibeticum</name>
    <dbReference type="NCBI Taxonomy" id="501024"/>
    <lineage>
        <taxon>Bacteria</taxon>
        <taxon>Pseudomonadati</taxon>
        <taxon>Pseudomonadota</taxon>
        <taxon>Alphaproteobacteria</taxon>
        <taxon>Hyphomicrobiales</taxon>
        <taxon>Rhizobiaceae</taxon>
        <taxon>Rhizobium/Agrobacterium group</taxon>
        <taxon>Rhizobium</taxon>
    </lineage>
</organism>
<gene>
    <name evidence="1" type="ORF">SAMN05216228_11183</name>
</gene>
<evidence type="ECO:0000313" key="2">
    <source>
        <dbReference type="Proteomes" id="UP000198939"/>
    </source>
</evidence>